<name>F0ZHB1_DICPU</name>
<feature type="repeat" description="Pumilio" evidence="3">
    <location>
        <begin position="613"/>
        <end position="648"/>
    </location>
</feature>
<protein>
    <recommendedName>
        <fullName evidence="5">PUM-HD domain-containing protein</fullName>
    </recommendedName>
</protein>
<reference evidence="7" key="1">
    <citation type="journal article" date="2011" name="Genome Biol.">
        <title>Comparative genomics of the social amoebae Dictyostelium discoideum and Dictyostelium purpureum.</title>
        <authorList>
            <consortium name="US DOE Joint Genome Institute (JGI-PGF)"/>
            <person name="Sucgang R."/>
            <person name="Kuo A."/>
            <person name="Tian X."/>
            <person name="Salerno W."/>
            <person name="Parikh A."/>
            <person name="Feasley C.L."/>
            <person name="Dalin E."/>
            <person name="Tu H."/>
            <person name="Huang E."/>
            <person name="Barry K."/>
            <person name="Lindquist E."/>
            <person name="Shapiro H."/>
            <person name="Bruce D."/>
            <person name="Schmutz J."/>
            <person name="Salamov A."/>
            <person name="Fey P."/>
            <person name="Gaudet P."/>
            <person name="Anjard C."/>
            <person name="Babu M.M."/>
            <person name="Basu S."/>
            <person name="Bushmanova Y."/>
            <person name="van der Wel H."/>
            <person name="Katoh-Kurasawa M."/>
            <person name="Dinh C."/>
            <person name="Coutinho P.M."/>
            <person name="Saito T."/>
            <person name="Elias M."/>
            <person name="Schaap P."/>
            <person name="Kay R.R."/>
            <person name="Henrissat B."/>
            <person name="Eichinger L."/>
            <person name="Rivero F."/>
            <person name="Putnam N.H."/>
            <person name="West C.M."/>
            <person name="Loomis W.F."/>
            <person name="Chisholm R.L."/>
            <person name="Shaulsky G."/>
            <person name="Strassmann J.E."/>
            <person name="Queller D.C."/>
            <person name="Kuspa A."/>
            <person name="Grigoriev I.V."/>
        </authorList>
    </citation>
    <scope>NUCLEOTIDE SEQUENCE [LARGE SCALE GENOMIC DNA]</scope>
    <source>
        <strain evidence="7">QSDP1</strain>
    </source>
</reference>
<dbReference type="PANTHER" id="PTHR13102:SF0">
    <property type="entry name" value="NUCLEOLAR PROTEIN 9"/>
    <property type="match status" value="1"/>
</dbReference>
<dbReference type="PANTHER" id="PTHR13102">
    <property type="entry name" value="NUCLEOLAR PROTEIN 9"/>
    <property type="match status" value="1"/>
</dbReference>
<feature type="region of interest" description="Disordered" evidence="4">
    <location>
        <begin position="1"/>
        <end position="119"/>
    </location>
</feature>
<sequence length="760" mass="87996">MGGGYKKSLRRNNNNNRNNYNDNNNSDNGGGQDFYVDKVGSNNRNNTNNNGPRYLNRNRNNGDGGNNNRNSYNNNNNNSGRNNYNNSNGNGNNRNSYNNRNNSYNNNSNNNSNNNNNNKDIDKLEEEFFAENSNKSQLDLDTRSYFTRIEGLICKQNSEEQITREEIDIIIENAHKEIENKEVSIACDKKTSLVLETMFQKCKDPSTIVKYVESFRKDFEKLIADSNGSRVIEALLRCTPKIINRGDKATIKLYNEALFEFIDTLLKDTVKTVTDRYATYVFSSIVLILSGTIKEKKVSAQQQEQASTFNGKKKPYKERILEEQQQKEDEESIEYPVSKEYTDKLKEILEKVKDPIKSNMVKFAFQKEPIESIKAVFQVLSQAPVEIYRSWLEAFIKMSNVEFSKKQFIKVMKSQYGSVFCEMIVKTCPEEIFLELIGLVKHDIMDLCEDMYANHVIQNFIDKCSKPAHFMILVQEFKDHFKNLFSIGRGLVVQKLLEGSLKFNTFEKEIIKVLYEAVLADYKNGQKDIAQTLLGLENNVSSTQMYSACGSAILQLLFKFSNDFNKTAIESFISLEPEYLISLATNNIGSKVYDVFLDSQNVPLAKKNQLIIKFNGNFVTIGEDRYGSYTIEKMYKIADFKQKEVIAKELMKEEERLFARPCGRYVLMICQINKYKKKKDNWATEQNSKDKKRKLFNDIINDNGNSNYNNNSNNKNKNKNQREEDDYSEDNYKEEKSKKKHKKSHDEDEIDEIFNSKSKK</sequence>
<evidence type="ECO:0000313" key="7">
    <source>
        <dbReference type="Proteomes" id="UP000001064"/>
    </source>
</evidence>
<evidence type="ECO:0000259" key="5">
    <source>
        <dbReference type="PROSITE" id="PS50303"/>
    </source>
</evidence>
<evidence type="ECO:0000256" key="2">
    <source>
        <dbReference type="ARBA" id="ARBA00023242"/>
    </source>
</evidence>
<gene>
    <name evidence="6" type="ORF">DICPUDRAFT_150810</name>
</gene>
<dbReference type="InterPro" id="IPR001313">
    <property type="entry name" value="Pumilio_RNA-bd_rpt"/>
</dbReference>
<dbReference type="GO" id="GO:0000472">
    <property type="term" value="P:endonucleolytic cleavage to generate mature 5'-end of SSU-rRNA from (SSU-rRNA, 5.8S rRNA, LSU-rRNA)"/>
    <property type="evidence" value="ECO:0000318"/>
    <property type="project" value="GO_Central"/>
</dbReference>
<dbReference type="STRING" id="5786.F0ZHB1"/>
<feature type="repeat" description="Pumilio" evidence="3">
    <location>
        <begin position="435"/>
        <end position="475"/>
    </location>
</feature>
<dbReference type="InterPro" id="IPR033133">
    <property type="entry name" value="PUM-HD"/>
</dbReference>
<evidence type="ECO:0000256" key="3">
    <source>
        <dbReference type="PROSITE-ProRule" id="PRU00317"/>
    </source>
</evidence>
<dbReference type="SMART" id="SM00025">
    <property type="entry name" value="Pumilio"/>
    <property type="match status" value="6"/>
</dbReference>
<dbReference type="GO" id="GO:0030688">
    <property type="term" value="C:preribosome, small subunit precursor"/>
    <property type="evidence" value="ECO:0000318"/>
    <property type="project" value="GO_Central"/>
</dbReference>
<dbReference type="SUPFAM" id="SSF48371">
    <property type="entry name" value="ARM repeat"/>
    <property type="match status" value="2"/>
</dbReference>
<dbReference type="PROSITE" id="PS50303">
    <property type="entry name" value="PUM_HD"/>
    <property type="match status" value="1"/>
</dbReference>
<dbReference type="KEGG" id="dpp:DICPUDRAFT_150810"/>
<feature type="compositionally biased region" description="Low complexity" evidence="4">
    <location>
        <begin position="42"/>
        <end position="118"/>
    </location>
</feature>
<dbReference type="Pfam" id="PF22493">
    <property type="entry name" value="PUF_NOP9"/>
    <property type="match status" value="1"/>
</dbReference>
<dbReference type="GO" id="GO:0030686">
    <property type="term" value="C:90S preribosome"/>
    <property type="evidence" value="ECO:0000318"/>
    <property type="project" value="GO_Central"/>
</dbReference>
<organism evidence="6 7">
    <name type="scientific">Dictyostelium purpureum</name>
    <name type="common">Slime mold</name>
    <dbReference type="NCBI Taxonomy" id="5786"/>
    <lineage>
        <taxon>Eukaryota</taxon>
        <taxon>Amoebozoa</taxon>
        <taxon>Evosea</taxon>
        <taxon>Eumycetozoa</taxon>
        <taxon>Dictyostelia</taxon>
        <taxon>Dictyosteliales</taxon>
        <taxon>Dictyosteliaceae</taxon>
        <taxon>Dictyostelium</taxon>
    </lineage>
</organism>
<dbReference type="FunCoup" id="F0ZHB1">
    <property type="interactions" value="587"/>
</dbReference>
<dbReference type="PROSITE" id="PS50302">
    <property type="entry name" value="PUM"/>
    <property type="match status" value="2"/>
</dbReference>
<dbReference type="AlphaFoldDB" id="F0ZHB1"/>
<keyword evidence="2" id="KW-0539">Nucleus</keyword>
<dbReference type="InParanoid" id="F0ZHB1"/>
<dbReference type="InterPro" id="IPR011989">
    <property type="entry name" value="ARM-like"/>
</dbReference>
<dbReference type="InterPro" id="IPR040000">
    <property type="entry name" value="NOP9"/>
</dbReference>
<evidence type="ECO:0000256" key="1">
    <source>
        <dbReference type="ARBA" id="ARBA00022737"/>
    </source>
</evidence>
<dbReference type="OMA" id="HHLVRNF"/>
<feature type="compositionally biased region" description="Low complexity" evidence="4">
    <location>
        <begin position="698"/>
        <end position="715"/>
    </location>
</feature>
<accession>F0ZHB1</accession>
<keyword evidence="7" id="KW-1185">Reference proteome</keyword>
<proteinExistence type="predicted"/>
<dbReference type="VEuPathDB" id="AmoebaDB:DICPUDRAFT_150810"/>
<keyword evidence="1" id="KW-0677">Repeat</keyword>
<feature type="compositionally biased region" description="Low complexity" evidence="4">
    <location>
        <begin position="11"/>
        <end position="27"/>
    </location>
</feature>
<dbReference type="Gene3D" id="1.25.10.10">
    <property type="entry name" value="Leucine-rich Repeat Variant"/>
    <property type="match status" value="2"/>
</dbReference>
<dbReference type="InterPro" id="IPR016024">
    <property type="entry name" value="ARM-type_fold"/>
</dbReference>
<dbReference type="RefSeq" id="XP_003286824.1">
    <property type="nucleotide sequence ID" value="XM_003286776.1"/>
</dbReference>
<dbReference type="GO" id="GO:0003723">
    <property type="term" value="F:RNA binding"/>
    <property type="evidence" value="ECO:0000318"/>
    <property type="project" value="GO_Central"/>
</dbReference>
<evidence type="ECO:0000313" key="6">
    <source>
        <dbReference type="EMBL" id="EGC36656.1"/>
    </source>
</evidence>
<dbReference type="Proteomes" id="UP000001064">
    <property type="component" value="Unassembled WGS sequence"/>
</dbReference>
<dbReference type="OrthoDB" id="18269at2759"/>
<evidence type="ECO:0000256" key="4">
    <source>
        <dbReference type="SAM" id="MobiDB-lite"/>
    </source>
</evidence>
<feature type="region of interest" description="Disordered" evidence="4">
    <location>
        <begin position="698"/>
        <end position="760"/>
    </location>
</feature>
<dbReference type="GO" id="GO:0005730">
    <property type="term" value="C:nucleolus"/>
    <property type="evidence" value="ECO:0000318"/>
    <property type="project" value="GO_Central"/>
</dbReference>
<dbReference type="eggNOG" id="KOG2188">
    <property type="taxonomic scope" value="Eukaryota"/>
</dbReference>
<dbReference type="GO" id="GO:0000056">
    <property type="term" value="P:ribosomal small subunit export from nucleus"/>
    <property type="evidence" value="ECO:0000318"/>
    <property type="project" value="GO_Central"/>
</dbReference>
<feature type="domain" description="PUM-HD" evidence="5">
    <location>
        <begin position="190"/>
        <end position="638"/>
    </location>
</feature>
<dbReference type="GO" id="GO:0000480">
    <property type="term" value="P:endonucleolytic cleavage in 5'-ETS of tricistronic rRNA transcript (SSU-rRNA, 5.8S rRNA, LSU-rRNA)"/>
    <property type="evidence" value="ECO:0000318"/>
    <property type="project" value="GO_Central"/>
</dbReference>
<dbReference type="GO" id="GO:0000447">
    <property type="term" value="P:endonucleolytic cleavage in ITS1 to separate SSU-rRNA from 5.8S rRNA and LSU-rRNA from tricistronic rRNA transcript (SSU-rRNA, 5.8S rRNA, LSU-rRNA)"/>
    <property type="evidence" value="ECO:0000318"/>
    <property type="project" value="GO_Central"/>
</dbReference>
<dbReference type="EMBL" id="GL871020">
    <property type="protein sequence ID" value="EGC36656.1"/>
    <property type="molecule type" value="Genomic_DNA"/>
</dbReference>
<dbReference type="GeneID" id="10504199"/>